<dbReference type="Proteomes" id="UP000050424">
    <property type="component" value="Unassembled WGS sequence"/>
</dbReference>
<dbReference type="OrthoDB" id="5101650at2759"/>
<dbReference type="AlphaFoldDB" id="A0A0P7BP54"/>
<evidence type="ECO:0000313" key="2">
    <source>
        <dbReference type="Proteomes" id="UP000050424"/>
    </source>
</evidence>
<keyword evidence="2" id="KW-1185">Reference proteome</keyword>
<proteinExistence type="predicted"/>
<reference evidence="1 2" key="1">
    <citation type="submission" date="2015-09" db="EMBL/GenBank/DDBJ databases">
        <title>Draft genome of a European isolate of the apple canker pathogen Neonectria ditissima.</title>
        <authorList>
            <person name="Gomez-Cortecero A."/>
            <person name="Harrison R.J."/>
            <person name="Armitage A.D."/>
        </authorList>
    </citation>
    <scope>NUCLEOTIDE SEQUENCE [LARGE SCALE GENOMIC DNA]</scope>
    <source>
        <strain evidence="1 2">R09/05</strain>
    </source>
</reference>
<organism evidence="1 2">
    <name type="scientific">Neonectria ditissima</name>
    <dbReference type="NCBI Taxonomy" id="78410"/>
    <lineage>
        <taxon>Eukaryota</taxon>
        <taxon>Fungi</taxon>
        <taxon>Dikarya</taxon>
        <taxon>Ascomycota</taxon>
        <taxon>Pezizomycotina</taxon>
        <taxon>Sordariomycetes</taxon>
        <taxon>Hypocreomycetidae</taxon>
        <taxon>Hypocreales</taxon>
        <taxon>Nectriaceae</taxon>
        <taxon>Neonectria</taxon>
    </lineage>
</organism>
<comment type="caution">
    <text evidence="1">The sequence shown here is derived from an EMBL/GenBank/DDBJ whole genome shotgun (WGS) entry which is preliminary data.</text>
</comment>
<evidence type="ECO:0000313" key="1">
    <source>
        <dbReference type="EMBL" id="KPM42466.1"/>
    </source>
</evidence>
<protein>
    <submittedName>
        <fullName evidence="1">Uncharacterized protein</fullName>
    </submittedName>
</protein>
<name>A0A0P7BP54_9HYPO</name>
<dbReference type="EMBL" id="LKCW01000048">
    <property type="protein sequence ID" value="KPM42466.1"/>
    <property type="molecule type" value="Genomic_DNA"/>
</dbReference>
<sequence>MKRLFEAKEYNPAVKRKPNPKSDETVEHEVKIILGKLPKGEDEWTYGELRREEDVAATFAKLTLQHHSQVIKEMDCLKILEELVRVLDPECGMHVAFLGAACELLMRQGVLKGYDATPLTKASNRAAASNYIRFSDMLYQHQVLGDRAYEFLLQCKKCLSALGHFKAEHFKIVDKILSSDHGIYKPKKSLDSTYLRFPTLLHVLFAGKFT</sequence>
<gene>
    <name evidence="1" type="ORF">AK830_g4110</name>
</gene>
<accession>A0A0P7BP54</accession>